<feature type="transmembrane region" description="Helical" evidence="8">
    <location>
        <begin position="2029"/>
        <end position="2047"/>
    </location>
</feature>
<feature type="transmembrane region" description="Helical" evidence="8">
    <location>
        <begin position="2131"/>
        <end position="2154"/>
    </location>
</feature>
<sequence>MIRPPFFSNALLITLLTATTLVQGLRYDKDEENWNLNTKKSAKTPLEYDYDVSLRPENYTYMDSPTNWRMPVYTLFLDRWVNGDPNNDDINGTLYETDMMSTQLRFGGDLEGLRDSLDYIAGMGAKAIYIAGSPFINLPWGADSYSPIDLTMLDKHFGHIREWQEVIHEIHERNMWVIIDNTMATMSDLIGFEGFLNETTPFRTEEHKVLWKTDRVYPDFSIGNEYNETCDYPEFWYEDGKRIKPPGLKGCYNSDFDQYGDIEAFGVFPDWQRQLAKFASVQDRLRDWHPSVAARIEHFSCMAVRALDIDAFRIDKAVQVTVDAQASFSSAMRKCATEIGKTNFAVFGEITSGNTLGSIYIGRGREPGAAENLHPEKAMNMDSDWKNNQDLFVREPGNSALDGGAFHYSIYRSMTRFLGLSGHLQAGFDLSVDWVMTWHEMLKTNDMYNANTGKFDPRHLYGATNQDVFRWPSVVQGMERQLLAYFIITFVLPGAPIIYYGEEQALYALDGTAANYVFGRQAMAPSPAWKAHGCFQLNVTQYIGWPVEKGRLGCQDDGVARDHRDPAAHLRNTFKHMFAIRDHLRSIDHGWYLKTLAKQTEEIWLDGSTNFTETGIWSVGRGTSDTQPEDEEPVWLIYSNRNKTHTYEFDCSNPDTFNKGAFIAPFDAGTKIRDVFEDGPEITLEASPVKNEFGNSTKNAGCLSKIVMPPYGFKMYVLKDSWLEPAPMITKFEPGHDMSIDSTGKGGVIPIRLEFNHEMDCDSVKKSTTAVLTVDHSGIANPKKLDITWDNNACGTFTPSEKSEYIGSIESTWKITGKLTNVQDGIIKLSVRNATREDGSASTNANDHFLIRFGAPNNPVVFPSSANYSRTLLHFDGNRMAINHSAAGATHFRFSTDFGSIWSEWFPYDAEKTYQEVDAMYRDNTLWTGTELQKWEGKHLQVQYFSKPLGSSGFIQHADSNDITFERHVPHIRIHGPYNKWGYDAGLPGSMDLVHHHTWELHYMYEWPAEFQLNVWGINPDNQPDVGFIYGDIDNDGIVDRLPPSSLARNVINITEAPPLPQLAYKLVYNDATWRFEYIPTGHIGIQVVLFILLAIIPVLLAVLAGWIYMHSFYQVKINKSGFSSKGWVPLKLGNLSKLDFRNLGKGGVEMSPMPPPPPSAALVPFGSGGGQRTVLIATMEYNIDDFGIKIKIGGLGVMAQLMGSALKHMNLIWVIPVVGDVTYPFDSMQAAEPMYVQVMGQPYEIEVYYYTVNNITYVLLDAPIFRKQTKANPYIARMDDIESAILYAAWNSCIAETIRRFPVDIYHINDYHGAAAPLYLLPQTVPCCLSLHNAEFQGMWPMRTPEEQKEVCEVFNLPPEVVRDYVQYGSVFNLLHAGASYLRIHQRGFGAVGVSRKYGDRSLARYPIFWSLKNIGQLPNPDPSDTADWDPNEDISNQSKEIEIDQSFEEKRGDLRRQAQEWAGLEVDPTAELFVFVGRWSLQKGVDLIADIFPSILEKYPKTQLICVGPVIDLYGRFAALKLEKLMKKYPKRVYSKPEFTQLPPYIFSGAEFALIPSRDEPFGLVAVEFGRKGALGVGARVGGLGQMPGFWYTVESMTPSHLLQQFRQAIVSALDCKHNKRQMMRAWSAKQRFPVAQWLKQLDELYSESIRIHQKEAKKKKFDALSPSPMGTRPSSRASNISNTYVDPTGGAHTPGITPSPSPGPEQGLMTPRLASPEALPTPTAPWAGGMKSNSPRESVASSINGNTLYANPAAQSSTVSVDSFAIRAQKDGMHSPGLAPSDNGLSLPRPAFGNANRNSSLLSLPDVVGDRQDFKLQQVDQFFNDTNGEYYAEFEDMLETLSAGNSTNELCIETFLKRSEKEWFARYRDAKLGRYRESHIGSPGSRPESRNGLGGRNESVVSRGRQRHRSMTPSGLARSVFETSPPGNGGGGGGMVDDEFLLGDGYRAPTGLKRIMSIRIGDWPIYSFFLALQQVISVSSYQIVLLTGETNQTPEKLYMVAATYLATSLIWWALERNFKSVYSLSAPWFFYGLAFMLIGISPLLSDWRVSNKLEEAATCFYAAGASSGALSFALNFGDEGGAPTKQWITRALVVSGFAQVFSIGLWYWGSIVSTLDPTSTIFVGTSKVPQAIVVGIPICLLMWAIGAMLYVGLPDFYRQSPASIPGFWISLWRRKVVPWFFVMIIIQNYWLSAPYGRSWQFLFNTQHVPGWGIFLLALGFYVGLWALVLWGFSHFSEEHTWLLPIFAIGLCAPRWAQEFWGTSGIGWYLPWAGGPVGSAILSRCLWLWLGLLDNIQGVGLGMLLLATLTRQHVLTVLVGAQVIGSAFTMLARATSPNALSPNTTFPDFSQGIMPGAASPYFWVCLGFQLIIPFGFFKFFRKEQVEKP</sequence>
<feature type="transmembrane region" description="Helical" evidence="8">
    <location>
        <begin position="1088"/>
        <end position="1110"/>
    </location>
</feature>
<evidence type="ECO:0000256" key="3">
    <source>
        <dbReference type="ARBA" id="ARBA00022676"/>
    </source>
</evidence>
<comment type="catalytic activity">
    <reaction evidence="6">
        <text>[(1-&gt;3)-alpha-D-glucosyl](n) + UDP-alpha-D-glucose = [(1-&gt;3)-alpha-D-glucosyl](n+1) + UDP + H(+)</text>
        <dbReference type="Rhea" id="RHEA:19749"/>
        <dbReference type="Rhea" id="RHEA-COMP:11150"/>
        <dbReference type="Rhea" id="RHEA-COMP:11151"/>
        <dbReference type="ChEBI" id="CHEBI:15378"/>
        <dbReference type="ChEBI" id="CHEBI:28100"/>
        <dbReference type="ChEBI" id="CHEBI:58223"/>
        <dbReference type="ChEBI" id="CHEBI:58885"/>
        <dbReference type="EC" id="2.4.1.183"/>
    </reaction>
</comment>
<keyword evidence="3" id="KW-0328">Glycosyltransferase</keyword>
<feature type="transmembrane region" description="Helical" evidence="8">
    <location>
        <begin position="2059"/>
        <end position="2079"/>
    </location>
</feature>
<dbReference type="EC" id="2.4.1.183" evidence="2"/>
<feature type="compositionally biased region" description="Polar residues" evidence="7">
    <location>
        <begin position="1734"/>
        <end position="1743"/>
    </location>
</feature>
<dbReference type="SUPFAM" id="SSF51445">
    <property type="entry name" value="(Trans)glycosidases"/>
    <property type="match status" value="1"/>
</dbReference>
<dbReference type="InterPro" id="IPR058658">
    <property type="entry name" value="Mok11-13/Ags1-like_Ig_2"/>
</dbReference>
<evidence type="ECO:0000256" key="9">
    <source>
        <dbReference type="SAM" id="SignalP"/>
    </source>
</evidence>
<comment type="similarity">
    <text evidence="1">Belongs to the glycosyltransferase group 1 family.</text>
</comment>
<feature type="compositionally biased region" description="Polar residues" evidence="7">
    <location>
        <begin position="1675"/>
        <end position="1688"/>
    </location>
</feature>
<dbReference type="RefSeq" id="XP_062741464.1">
    <property type="nucleotide sequence ID" value="XM_062890701.1"/>
</dbReference>
<dbReference type="Pfam" id="PF26114">
    <property type="entry name" value="Ig_2_Mok13"/>
    <property type="match status" value="1"/>
</dbReference>
<dbReference type="InterPro" id="IPR058659">
    <property type="entry name" value="Mok11-13/Ags1-like_CBM"/>
</dbReference>
<dbReference type="Pfam" id="PF26108">
    <property type="entry name" value="GH_Mok13"/>
    <property type="match status" value="1"/>
</dbReference>
<dbReference type="Pfam" id="PF26127">
    <property type="entry name" value="12TM_Mok13"/>
    <property type="match status" value="1"/>
</dbReference>
<keyword evidence="12" id="KW-1185">Reference proteome</keyword>
<feature type="region of interest" description="Disordered" evidence="7">
    <location>
        <begin position="1880"/>
        <end position="1937"/>
    </location>
</feature>
<dbReference type="InterPro" id="IPR017853">
    <property type="entry name" value="GH"/>
</dbReference>
<feature type="transmembrane region" description="Helical" evidence="8">
    <location>
        <begin position="2242"/>
        <end position="2259"/>
    </location>
</feature>
<dbReference type="Pfam" id="PF26111">
    <property type="entry name" value="Ig_Mok13"/>
    <property type="match status" value="1"/>
</dbReference>
<dbReference type="InterPro" id="IPR058655">
    <property type="entry name" value="Mok11-14/Ags1-like"/>
</dbReference>
<dbReference type="Pfam" id="PF00534">
    <property type="entry name" value="Glycos_transf_1"/>
    <property type="match status" value="1"/>
</dbReference>
<feature type="transmembrane region" description="Helical" evidence="8">
    <location>
        <begin position="2363"/>
        <end position="2382"/>
    </location>
</feature>
<evidence type="ECO:0000256" key="7">
    <source>
        <dbReference type="SAM" id="MobiDB-lite"/>
    </source>
</evidence>
<reference evidence="11 12" key="1">
    <citation type="journal article" date="2023" name="bioRxiv">
        <title>High-quality genome assemblies of four members of thePodospora anserinaspecies complex.</title>
        <authorList>
            <person name="Ament-Velasquez S.L."/>
            <person name="Vogan A.A."/>
            <person name="Wallerman O."/>
            <person name="Hartmann F."/>
            <person name="Gautier V."/>
            <person name="Silar P."/>
            <person name="Giraud T."/>
            <person name="Johannesson H."/>
        </authorList>
    </citation>
    <scope>NUCLEOTIDE SEQUENCE [LARGE SCALE GENOMIC DNA]</scope>
    <source>
        <strain evidence="11 12">CBS 415.72m</strain>
    </source>
</reference>
<feature type="transmembrane region" description="Helical" evidence="8">
    <location>
        <begin position="2316"/>
        <end position="2334"/>
    </location>
</feature>
<keyword evidence="8" id="KW-0812">Transmembrane</keyword>
<dbReference type="Gene3D" id="3.20.20.80">
    <property type="entry name" value="Glycosidases"/>
    <property type="match status" value="1"/>
</dbReference>
<dbReference type="CDD" id="cd03791">
    <property type="entry name" value="GT5_Glycogen_synthase_DULL1-like"/>
    <property type="match status" value="1"/>
</dbReference>
<proteinExistence type="inferred from homology"/>
<protein>
    <recommendedName>
        <fullName evidence="2">alpha-1,3-glucan synthase</fullName>
        <ecNumber evidence="2">2.4.1.183</ecNumber>
    </recommendedName>
</protein>
<feature type="region of interest" description="Disordered" evidence="7">
    <location>
        <begin position="1775"/>
        <end position="1795"/>
    </location>
</feature>
<dbReference type="InterPro" id="IPR058654">
    <property type="entry name" value="Mok11-14/Ags1-like_TM"/>
</dbReference>
<organism evidence="11 12">
    <name type="scientific">Podospora pseudocomata</name>
    <dbReference type="NCBI Taxonomy" id="2093779"/>
    <lineage>
        <taxon>Eukaryota</taxon>
        <taxon>Fungi</taxon>
        <taxon>Dikarya</taxon>
        <taxon>Ascomycota</taxon>
        <taxon>Pezizomycotina</taxon>
        <taxon>Sordariomycetes</taxon>
        <taxon>Sordariomycetidae</taxon>
        <taxon>Sordariales</taxon>
        <taxon>Podosporaceae</taxon>
        <taxon>Podospora</taxon>
    </lineage>
</organism>
<dbReference type="GeneID" id="87910608"/>
<dbReference type="PANTHER" id="PTHR47182">
    <property type="entry name" value="CELL WALL ALPHA-1,3-GLUCAN SYNTHASE AGS1-RELATED"/>
    <property type="match status" value="1"/>
</dbReference>
<feature type="transmembrane region" description="Helical" evidence="8">
    <location>
        <begin position="2175"/>
        <end position="2194"/>
    </location>
</feature>
<feature type="domain" description="Glycosyl hydrolase family 13 catalytic" evidence="10">
    <location>
        <begin position="74"/>
        <end position="527"/>
    </location>
</feature>
<feature type="signal peptide" evidence="9">
    <location>
        <begin position="1"/>
        <end position="24"/>
    </location>
</feature>
<dbReference type="InterPro" id="IPR013534">
    <property type="entry name" value="Starch_synth_cat_dom"/>
</dbReference>
<evidence type="ECO:0000256" key="2">
    <source>
        <dbReference type="ARBA" id="ARBA00012688"/>
    </source>
</evidence>
<keyword evidence="8" id="KW-0472">Membrane</keyword>
<dbReference type="InterPro" id="IPR001296">
    <property type="entry name" value="Glyco_trans_1"/>
</dbReference>
<dbReference type="EMBL" id="JAFFHA010000007">
    <property type="protein sequence ID" value="KAK4652489.1"/>
    <property type="molecule type" value="Genomic_DNA"/>
</dbReference>
<evidence type="ECO:0000256" key="1">
    <source>
        <dbReference type="ARBA" id="ARBA00006122"/>
    </source>
</evidence>
<keyword evidence="5" id="KW-0961">Cell wall biogenesis/degradation</keyword>
<dbReference type="Gene3D" id="3.40.50.2000">
    <property type="entry name" value="Glycogen Phosphorylase B"/>
    <property type="match status" value="2"/>
</dbReference>
<evidence type="ECO:0000256" key="6">
    <source>
        <dbReference type="ARBA" id="ARBA00048960"/>
    </source>
</evidence>
<dbReference type="Proteomes" id="UP001323405">
    <property type="component" value="Unassembled WGS sequence"/>
</dbReference>
<dbReference type="InterPro" id="IPR006047">
    <property type="entry name" value="GH13_cat_dom"/>
</dbReference>
<evidence type="ECO:0000313" key="11">
    <source>
        <dbReference type="EMBL" id="KAK4652489.1"/>
    </source>
</evidence>
<keyword evidence="8" id="KW-1133">Transmembrane helix</keyword>
<feature type="chain" id="PRO_5046301320" description="alpha-1,3-glucan synthase" evidence="9">
    <location>
        <begin position="25"/>
        <end position="2390"/>
    </location>
</feature>
<dbReference type="Pfam" id="PF08323">
    <property type="entry name" value="Glyco_transf_5"/>
    <property type="match status" value="1"/>
</dbReference>
<feature type="region of interest" description="Disordered" evidence="7">
    <location>
        <begin position="1662"/>
        <end position="1743"/>
    </location>
</feature>
<name>A0ABR0GA41_9PEZI</name>
<dbReference type="SUPFAM" id="SSF53756">
    <property type="entry name" value="UDP-Glycosyltransferase/glycogen phosphorylase"/>
    <property type="match status" value="1"/>
</dbReference>
<feature type="transmembrane region" description="Helical" evidence="8">
    <location>
        <begin position="2000"/>
        <end position="2017"/>
    </location>
</feature>
<dbReference type="Pfam" id="PF00128">
    <property type="entry name" value="Alpha-amylase"/>
    <property type="match status" value="1"/>
</dbReference>
<dbReference type="PANTHER" id="PTHR47182:SF2">
    <property type="entry name" value="CELL WALL ALPHA-1,3-GLUCAN SYNTHASE AGS1"/>
    <property type="match status" value="1"/>
</dbReference>
<evidence type="ECO:0000313" key="12">
    <source>
        <dbReference type="Proteomes" id="UP001323405"/>
    </source>
</evidence>
<keyword evidence="9" id="KW-0732">Signal</keyword>
<dbReference type="InterPro" id="IPR058657">
    <property type="entry name" value="Mok11-13/Ags1-like_Ig"/>
</dbReference>
<evidence type="ECO:0000259" key="10">
    <source>
        <dbReference type="SMART" id="SM00642"/>
    </source>
</evidence>
<comment type="caution">
    <text evidence="11">The sequence shown here is derived from an EMBL/GenBank/DDBJ whole genome shotgun (WGS) entry which is preliminary data.</text>
</comment>
<feature type="transmembrane region" description="Helical" evidence="8">
    <location>
        <begin position="1966"/>
        <end position="1988"/>
    </location>
</feature>
<accession>A0ABR0GA41</accession>
<feature type="transmembrane region" description="Helical" evidence="8">
    <location>
        <begin position="2091"/>
        <end position="2111"/>
    </location>
</feature>
<evidence type="ECO:0000256" key="5">
    <source>
        <dbReference type="ARBA" id="ARBA00023316"/>
    </source>
</evidence>
<dbReference type="InterPro" id="IPR058656">
    <property type="entry name" value="Mok11-13/Ags1-like_GH"/>
</dbReference>
<dbReference type="Pfam" id="PF26122">
    <property type="entry name" value="CBM_Mok13"/>
    <property type="match status" value="1"/>
</dbReference>
<evidence type="ECO:0000256" key="4">
    <source>
        <dbReference type="ARBA" id="ARBA00022679"/>
    </source>
</evidence>
<feature type="transmembrane region" description="Helical" evidence="8">
    <location>
        <begin position="2214"/>
        <end position="2235"/>
    </location>
</feature>
<evidence type="ECO:0000256" key="8">
    <source>
        <dbReference type="SAM" id="Phobius"/>
    </source>
</evidence>
<gene>
    <name evidence="11" type="ORF">QC762_502730</name>
</gene>
<keyword evidence="4" id="KW-0808">Transferase</keyword>
<dbReference type="SMART" id="SM00642">
    <property type="entry name" value="Aamy"/>
    <property type="match status" value="1"/>
</dbReference>